<dbReference type="InterPro" id="IPR040079">
    <property type="entry name" value="Glutathione_S-Trfase"/>
</dbReference>
<reference evidence="2 3" key="1">
    <citation type="submission" date="2018-10" db="EMBL/GenBank/DDBJ databases">
        <title>Genomic Encyclopedia of Type Strains, Phase IV (KMG-IV): sequencing the most valuable type-strain genomes for metagenomic binning, comparative biology and taxonomic classification.</title>
        <authorList>
            <person name="Goeker M."/>
        </authorList>
    </citation>
    <scope>NUCLEOTIDE SEQUENCE [LARGE SCALE GENOMIC DNA]</scope>
    <source>
        <strain evidence="2 3">DSM 3303</strain>
    </source>
</reference>
<evidence type="ECO:0000313" key="3">
    <source>
        <dbReference type="Proteomes" id="UP000279384"/>
    </source>
</evidence>
<name>A0A495BI17_VOGIN</name>
<dbReference type="EMBL" id="RBID01000011">
    <property type="protein sequence ID" value="RKQ60876.1"/>
    <property type="molecule type" value="Genomic_DNA"/>
</dbReference>
<dbReference type="SFLD" id="SFLDG00358">
    <property type="entry name" value="Main_(cytGST)"/>
    <property type="match status" value="1"/>
</dbReference>
<dbReference type="GO" id="GO:0004364">
    <property type="term" value="F:glutathione transferase activity"/>
    <property type="evidence" value="ECO:0007669"/>
    <property type="project" value="TreeGrafter"/>
</dbReference>
<dbReference type="GO" id="GO:0006559">
    <property type="term" value="P:L-phenylalanine catabolic process"/>
    <property type="evidence" value="ECO:0007669"/>
    <property type="project" value="TreeGrafter"/>
</dbReference>
<dbReference type="Gene3D" id="1.20.1050.10">
    <property type="match status" value="1"/>
</dbReference>
<dbReference type="SUPFAM" id="SSF52833">
    <property type="entry name" value="Thioredoxin-like"/>
    <property type="match status" value="1"/>
</dbReference>
<gene>
    <name evidence="2" type="ORF">C8E02_0633</name>
</gene>
<dbReference type="CDD" id="cd03195">
    <property type="entry name" value="GST_C_4"/>
    <property type="match status" value="1"/>
</dbReference>
<dbReference type="InterPro" id="IPR036282">
    <property type="entry name" value="Glutathione-S-Trfase_C_sf"/>
</dbReference>
<dbReference type="NCBIfam" id="NF011693">
    <property type="entry name" value="PRK15113.1"/>
    <property type="match status" value="1"/>
</dbReference>
<keyword evidence="2" id="KW-0808">Transferase</keyword>
<dbReference type="Pfam" id="PF13409">
    <property type="entry name" value="GST_N_2"/>
    <property type="match status" value="1"/>
</dbReference>
<dbReference type="PROSITE" id="PS50404">
    <property type="entry name" value="GST_NTER"/>
    <property type="match status" value="1"/>
</dbReference>
<dbReference type="AlphaFoldDB" id="A0A495BI17"/>
<evidence type="ECO:0000313" key="2">
    <source>
        <dbReference type="EMBL" id="RKQ60876.1"/>
    </source>
</evidence>
<dbReference type="InterPro" id="IPR036249">
    <property type="entry name" value="Thioredoxin-like_sf"/>
</dbReference>
<dbReference type="InterPro" id="IPR034338">
    <property type="entry name" value="GST_4_C"/>
</dbReference>
<proteinExistence type="predicted"/>
<organism evidence="2 3">
    <name type="scientific">Vogesella indigofera</name>
    <name type="common">Pseudomonas indigofera</name>
    <dbReference type="NCBI Taxonomy" id="45465"/>
    <lineage>
        <taxon>Bacteria</taxon>
        <taxon>Pseudomonadati</taxon>
        <taxon>Pseudomonadota</taxon>
        <taxon>Betaproteobacteria</taxon>
        <taxon>Neisseriales</taxon>
        <taxon>Chromobacteriaceae</taxon>
        <taxon>Vogesella</taxon>
    </lineage>
</organism>
<dbReference type="Proteomes" id="UP000279384">
    <property type="component" value="Unassembled WGS sequence"/>
</dbReference>
<comment type="caution">
    <text evidence="2">The sequence shown here is derived from an EMBL/GenBank/DDBJ whole genome shotgun (WGS) entry which is preliminary data.</text>
</comment>
<dbReference type="SUPFAM" id="SSF47616">
    <property type="entry name" value="GST C-terminal domain-like"/>
    <property type="match status" value="1"/>
</dbReference>
<dbReference type="InterPro" id="IPR004045">
    <property type="entry name" value="Glutathione_S-Trfase_N"/>
</dbReference>
<sequence>MSSPAVFTLYADSRFTSPYAMSVFVTLTEKGLPFTLQTVDLEAGANRQPAYAALSLSQRVPLLLDGDFRLAESSAISEYLEQQYPTPAVYPAEVRQRALARQVQAWLRSDLLPLRAQRSTEVVFCRPVDCPLDAAGQQAADKLFAAASQLLAHGGEHLFGDWCIADTDLALMLQRLLQNGDAVPPRLADYARRQWQRPSLQGWLQLPRD</sequence>
<feature type="domain" description="GST N-terminal" evidence="1">
    <location>
        <begin position="7"/>
        <end position="88"/>
    </location>
</feature>
<dbReference type="Pfam" id="PF14834">
    <property type="entry name" value="GST_C_4"/>
    <property type="match status" value="1"/>
</dbReference>
<dbReference type="PANTHER" id="PTHR42673:SF21">
    <property type="entry name" value="GLUTATHIONE S-TRANSFERASE YFCF"/>
    <property type="match status" value="1"/>
</dbReference>
<dbReference type="PANTHER" id="PTHR42673">
    <property type="entry name" value="MALEYLACETOACETATE ISOMERASE"/>
    <property type="match status" value="1"/>
</dbReference>
<evidence type="ECO:0000259" key="1">
    <source>
        <dbReference type="PROSITE" id="PS50404"/>
    </source>
</evidence>
<dbReference type="GO" id="GO:0016034">
    <property type="term" value="F:maleylacetoacetate isomerase activity"/>
    <property type="evidence" value="ECO:0007669"/>
    <property type="project" value="TreeGrafter"/>
</dbReference>
<accession>A0A495BI17</accession>
<dbReference type="SFLD" id="SFLDS00019">
    <property type="entry name" value="Glutathione_Transferase_(cytos"/>
    <property type="match status" value="1"/>
</dbReference>
<protein>
    <submittedName>
        <fullName evidence="2">Glutathione S-transferase</fullName>
    </submittedName>
</protein>
<dbReference type="RefSeq" id="WP_120809599.1">
    <property type="nucleotide sequence ID" value="NZ_JAQQLD010000013.1"/>
</dbReference>
<dbReference type="Gene3D" id="3.40.30.10">
    <property type="entry name" value="Glutaredoxin"/>
    <property type="match status" value="1"/>
</dbReference>
<dbReference type="GO" id="GO:0006749">
    <property type="term" value="P:glutathione metabolic process"/>
    <property type="evidence" value="ECO:0007669"/>
    <property type="project" value="TreeGrafter"/>
</dbReference>